<dbReference type="GO" id="GO:0015123">
    <property type="term" value="F:acetate transmembrane transporter activity"/>
    <property type="evidence" value="ECO:0007669"/>
    <property type="project" value="TreeGrafter"/>
</dbReference>
<feature type="transmembrane region" description="Helical" evidence="6">
    <location>
        <begin position="68"/>
        <end position="85"/>
    </location>
</feature>
<keyword evidence="5 6" id="KW-0472">Membrane</keyword>
<dbReference type="EMBL" id="BTFZ01000001">
    <property type="protein sequence ID" value="GMM33516.1"/>
    <property type="molecule type" value="Genomic_DNA"/>
</dbReference>
<evidence type="ECO:0000256" key="3">
    <source>
        <dbReference type="ARBA" id="ARBA00022692"/>
    </source>
</evidence>
<reference evidence="7 8" key="1">
    <citation type="journal article" date="2023" name="Elife">
        <title>Identification of key yeast species and microbe-microbe interactions impacting larval growth of Drosophila in the wild.</title>
        <authorList>
            <person name="Mure A."/>
            <person name="Sugiura Y."/>
            <person name="Maeda R."/>
            <person name="Honda K."/>
            <person name="Sakurai N."/>
            <person name="Takahashi Y."/>
            <person name="Watada M."/>
            <person name="Katoh T."/>
            <person name="Gotoh A."/>
            <person name="Gotoh Y."/>
            <person name="Taniguchi I."/>
            <person name="Nakamura K."/>
            <person name="Hayashi T."/>
            <person name="Katayama T."/>
            <person name="Uemura T."/>
            <person name="Hattori Y."/>
        </authorList>
    </citation>
    <scope>NUCLEOTIDE SEQUENCE [LARGE SCALE GENOMIC DNA]</scope>
    <source>
        <strain evidence="7 8">SC-9</strain>
    </source>
</reference>
<evidence type="ECO:0000256" key="1">
    <source>
        <dbReference type="ARBA" id="ARBA00004141"/>
    </source>
</evidence>
<feature type="transmembrane region" description="Helical" evidence="6">
    <location>
        <begin position="216"/>
        <end position="236"/>
    </location>
</feature>
<comment type="subcellular location">
    <subcellularLocation>
        <location evidence="1">Membrane</location>
        <topology evidence="1">Multi-pass membrane protein</topology>
    </subcellularLocation>
</comment>
<proteinExistence type="inferred from homology"/>
<dbReference type="RefSeq" id="XP_064850516.1">
    <property type="nucleotide sequence ID" value="XM_064994444.1"/>
</dbReference>
<keyword evidence="3 6" id="KW-0812">Transmembrane</keyword>
<evidence type="ECO:0000256" key="5">
    <source>
        <dbReference type="ARBA" id="ARBA00023136"/>
    </source>
</evidence>
<feature type="transmembrane region" description="Helical" evidence="6">
    <location>
        <begin position="97"/>
        <end position="120"/>
    </location>
</feature>
<dbReference type="Proteomes" id="UP001360560">
    <property type="component" value="Unassembled WGS sequence"/>
</dbReference>
<accession>A0AAV5QFL1</accession>
<comment type="caution">
    <text evidence="7">The sequence shown here is derived from an EMBL/GenBank/DDBJ whole genome shotgun (WGS) entry which is preliminary data.</text>
</comment>
<dbReference type="NCBIfam" id="NF038013">
    <property type="entry name" value="AceTr_1"/>
    <property type="match status" value="1"/>
</dbReference>
<evidence type="ECO:0000313" key="8">
    <source>
        <dbReference type="Proteomes" id="UP001360560"/>
    </source>
</evidence>
<dbReference type="PANTHER" id="PTHR31123:SF1">
    <property type="entry name" value="ACCUMULATION OF DYADS PROTEIN 2-RELATED"/>
    <property type="match status" value="1"/>
</dbReference>
<dbReference type="AlphaFoldDB" id="A0AAV5QFL1"/>
<dbReference type="GO" id="GO:0005886">
    <property type="term" value="C:plasma membrane"/>
    <property type="evidence" value="ECO:0007669"/>
    <property type="project" value="TreeGrafter"/>
</dbReference>
<dbReference type="InterPro" id="IPR051633">
    <property type="entry name" value="AceTr"/>
</dbReference>
<dbReference type="PANTHER" id="PTHR31123">
    <property type="entry name" value="ACCUMULATION OF DYADS PROTEIN 2-RELATED"/>
    <property type="match status" value="1"/>
</dbReference>
<feature type="transmembrane region" description="Helical" evidence="6">
    <location>
        <begin position="162"/>
        <end position="179"/>
    </location>
</feature>
<evidence type="ECO:0000256" key="4">
    <source>
        <dbReference type="ARBA" id="ARBA00022989"/>
    </source>
</evidence>
<dbReference type="Pfam" id="PF01184">
    <property type="entry name" value="Gpr1_Fun34_YaaH"/>
    <property type="match status" value="1"/>
</dbReference>
<name>A0AAV5QFL1_9ASCO</name>
<evidence type="ECO:0000313" key="7">
    <source>
        <dbReference type="EMBL" id="GMM33516.1"/>
    </source>
</evidence>
<sequence>MSTLGDEEVRHFTPDLEKQINRIHTSEDGTIVHMGPYSFHKDELVNAFGGNLNPGIAPMPPIRGLNSVPMGLASFAFCSFVVSLFHVQARDASNQSILIGSCFFYGGVIEVISGLMALIVDNTFAGTALGCFGGFWLSYGAILCNAFGIVSSYTTEEEYHSALGFFLTGWFMFSFVIWLCTFKSTWPFFSLFFLIWVWILVLAIGTFQNNANIIKAGGVLGLLASFNGLYLMWAGMATHENSYFTAIPLSLPYAPKVE</sequence>
<feature type="transmembrane region" description="Helical" evidence="6">
    <location>
        <begin position="185"/>
        <end position="204"/>
    </location>
</feature>
<comment type="similarity">
    <text evidence="2">Belongs to the acetate uptake transporter (AceTr) (TC 2.A.96) family.</text>
</comment>
<feature type="transmembrane region" description="Helical" evidence="6">
    <location>
        <begin position="126"/>
        <end position="150"/>
    </location>
</feature>
<evidence type="ECO:0000256" key="2">
    <source>
        <dbReference type="ARBA" id="ARBA00005587"/>
    </source>
</evidence>
<keyword evidence="8" id="KW-1185">Reference proteome</keyword>
<evidence type="ECO:0000256" key="6">
    <source>
        <dbReference type="SAM" id="Phobius"/>
    </source>
</evidence>
<dbReference type="InterPro" id="IPR000791">
    <property type="entry name" value="Gpr1/Fun34/SatP-like"/>
</dbReference>
<dbReference type="GeneID" id="90071495"/>
<protein>
    <submittedName>
        <fullName evidence="7">Ammonium permease</fullName>
    </submittedName>
</protein>
<keyword evidence="4 6" id="KW-1133">Transmembrane helix</keyword>
<gene>
    <name evidence="7" type="ORF">DASC09_008410</name>
</gene>
<organism evidence="7 8">
    <name type="scientific">Saccharomycopsis crataegensis</name>
    <dbReference type="NCBI Taxonomy" id="43959"/>
    <lineage>
        <taxon>Eukaryota</taxon>
        <taxon>Fungi</taxon>
        <taxon>Dikarya</taxon>
        <taxon>Ascomycota</taxon>
        <taxon>Saccharomycotina</taxon>
        <taxon>Saccharomycetes</taxon>
        <taxon>Saccharomycopsidaceae</taxon>
        <taxon>Saccharomycopsis</taxon>
    </lineage>
</organism>